<evidence type="ECO:0000313" key="10">
    <source>
        <dbReference type="EMBL" id="QIJ55706.1"/>
    </source>
</evidence>
<evidence type="ECO:0000256" key="6">
    <source>
        <dbReference type="ARBA" id="ARBA00022692"/>
    </source>
</evidence>
<feature type="transmembrane region" description="Helical" evidence="9">
    <location>
        <begin position="368"/>
        <end position="388"/>
    </location>
</feature>
<dbReference type="InterPro" id="IPR001036">
    <property type="entry name" value="Acrflvin-R"/>
</dbReference>
<proteinExistence type="inferred from homology"/>
<dbReference type="Gene3D" id="3.30.70.1430">
    <property type="entry name" value="Multidrug efflux transporter AcrB pore domain"/>
    <property type="match status" value="2"/>
</dbReference>
<evidence type="ECO:0000256" key="3">
    <source>
        <dbReference type="ARBA" id="ARBA00010942"/>
    </source>
</evidence>
<keyword evidence="6 9" id="KW-0812">Transmembrane</keyword>
<evidence type="ECO:0000256" key="8">
    <source>
        <dbReference type="ARBA" id="ARBA00023136"/>
    </source>
</evidence>
<comment type="similarity">
    <text evidence="3">Belongs to the resistance-nodulation-cell division (RND) (TC 2.A.6) family.</text>
</comment>
<dbReference type="PRINTS" id="PR00702">
    <property type="entry name" value="ACRIFLAVINRP"/>
</dbReference>
<feature type="transmembrane region" description="Helical" evidence="9">
    <location>
        <begin position="484"/>
        <end position="507"/>
    </location>
</feature>
<reference evidence="10" key="1">
    <citation type="submission" date="2020-02" db="EMBL/GenBank/DDBJ databases">
        <title>Predicted bioremediation functions on Apatlaco River microbiome supports a recent overpollution history.</title>
        <authorList>
            <person name="Breton Deval L."/>
        </authorList>
    </citation>
    <scope>NUCLEOTIDE SEQUENCE</scope>
</reference>
<dbReference type="PANTHER" id="PTHR32063:SF24">
    <property type="entry name" value="CATION EFFLUX SYSTEM (ACRB_ACRD_ACRF FAMILY)"/>
    <property type="match status" value="1"/>
</dbReference>
<dbReference type="Gene3D" id="3.30.70.1320">
    <property type="entry name" value="Multidrug efflux transporter AcrB pore domain like"/>
    <property type="match status" value="1"/>
</dbReference>
<dbReference type="GO" id="GO:0008324">
    <property type="term" value="F:monoatomic cation transmembrane transporter activity"/>
    <property type="evidence" value="ECO:0007669"/>
    <property type="project" value="InterPro"/>
</dbReference>
<dbReference type="GO" id="GO:0042910">
    <property type="term" value="F:xenobiotic transmembrane transporter activity"/>
    <property type="evidence" value="ECO:0007669"/>
    <property type="project" value="TreeGrafter"/>
</dbReference>
<evidence type="ECO:0000256" key="5">
    <source>
        <dbReference type="ARBA" id="ARBA00022475"/>
    </source>
</evidence>
<feature type="transmembrane region" description="Helical" evidence="9">
    <location>
        <begin position="1042"/>
        <end position="1060"/>
    </location>
</feature>
<evidence type="ECO:0000256" key="7">
    <source>
        <dbReference type="ARBA" id="ARBA00022989"/>
    </source>
</evidence>
<evidence type="ECO:0000256" key="1">
    <source>
        <dbReference type="ARBA" id="ARBA00004651"/>
    </source>
</evidence>
<feature type="transmembrane region" description="Helical" evidence="9">
    <location>
        <begin position="451"/>
        <end position="472"/>
    </location>
</feature>
<dbReference type="SUPFAM" id="SSF82866">
    <property type="entry name" value="Multidrug efflux transporter AcrB transmembrane domain"/>
    <property type="match status" value="2"/>
</dbReference>
<evidence type="ECO:0000256" key="2">
    <source>
        <dbReference type="ARBA" id="ARBA00007613"/>
    </source>
</evidence>
<dbReference type="InterPro" id="IPR027463">
    <property type="entry name" value="AcrB_DN_DC_subdom"/>
</dbReference>
<dbReference type="SUPFAM" id="SSF82714">
    <property type="entry name" value="Multidrug efflux transporter AcrB TolC docking domain, DN and DC subdomains"/>
    <property type="match status" value="2"/>
</dbReference>
<evidence type="ECO:0000256" key="9">
    <source>
        <dbReference type="SAM" id="Phobius"/>
    </source>
</evidence>
<dbReference type="NCBIfam" id="TIGR00914">
    <property type="entry name" value="2A0601"/>
    <property type="match status" value="1"/>
</dbReference>
<dbReference type="GO" id="GO:0015562">
    <property type="term" value="F:efflux transmembrane transporter activity"/>
    <property type="evidence" value="ECO:0007669"/>
    <property type="project" value="InterPro"/>
</dbReference>
<dbReference type="Gene3D" id="1.20.1640.10">
    <property type="entry name" value="Multidrug efflux transporter AcrB transmembrane domain"/>
    <property type="match status" value="2"/>
</dbReference>
<dbReference type="InterPro" id="IPR004763">
    <property type="entry name" value="CusA-like"/>
</dbReference>
<comment type="similarity">
    <text evidence="2">Belongs to the outer membrane factor (OMF) (TC 1.B.17) family.</text>
</comment>
<dbReference type="Pfam" id="PF02321">
    <property type="entry name" value="OEP"/>
    <property type="match status" value="1"/>
</dbReference>
<sequence>MLSKIIQFSIKNKLVVLLGLFALMLGGIYSISKLPIDAVPDITNNQVLIITSVPSAGAPDVERLITVPIEQATRNVPGIVEQRSFSRFGLSLVTLVFNDDIDIYWARQQVSERLITVKSQMPEGMGIPELGPLTTGLGEVYQYVVRPKKGYEGRYSLTELRTMQDWIVRKQLLGTPGVADVSSFGGAVKQFEVSVNPELLKQYDLSVNDIYTALNDNNQNAGGAYIEHGPGVLFIRTEGMVDSMDQIASIPVKMLPNGIPLLVRDVAQVKLGEATKFGATAYNADGEGAGAVVMMLKGENSKQVIDDIKTKIATIQETMPEGVVIEPFLDRTKMVDNAIGTVSKNLLEGALIVIFVLILFLGNLRAGLVVASVIPLSMLFAFILMHLFGVSGNLMSLGALDFGLLVDGAVIIVEAVLHQLYHSSKKGAQNQLNKQEMNSIVGQVSNKMMGAAAFGQIIILIVYLPILSLTGIEGKMFKPMAQTVSFALIGAFILSITYVPMMSAWVLNRNRVQKETLTDRYMQKLEAFYEPLLLKALSMPKKIVGLTIAVFVGALILLTTLGGEFIPKLEEGDFAVDTRMLSGSSLNTTLDATQKASKLLLDRFPEIEKIVTKIGAGEIPTDPMSMEASDLMIILKDKKDWVSAKTFDQLADTMGKVMSQVPGITSGFQYPVQMRFNELMTGSRQDVSCKIFGENLDSLAKYAALMGNLIKEVDGAKDLYTETVTGISQVVVHFNRTAIARYGANIKEVNQVIQSAYAGGVAGKVFEGDRRFDLVVRLNSVQKKDWQQIKNLMVTVGNGKQVPLYELADVRIEEGPYQIQREDAARRIVVGFNVRGKDVKTVVTEVQDRVKKSIQFPPGYYVVYGGQFENLEHAVSRLQIAVPVALLLILVMLFFAFNNIKHCLLIFSAIPFSAIGGVFALWLRGMPFSISAGVGFIALFGVAVLNGIVLLTEMNKLALEPNRTILDIIVTATKTRLRPILITASVASLGFIPMAMSSGAGAEVQKPLATVVIGGLLSATLLTLFVLPIFYQLFEKKRIGQATITILLLMVGFSATSVQAQNLPAKKNLQQVIEQALLVSPTLKTTSAQQAYYNALTKSNFDPAKLTLRGELGHVNSSLNDSKYSAEQVFDLPQVYQAQKNLYSSISQTYGYQMILDQNFLKHAVGQLYVQLQFQVAKGKLLKSLDSVYTKQLAAVDARFKAGQDNGLEQVNMQNWVSMHQQSIIKNQAEILAIQKQFTILIQSPNHILPEDVMIFEPKLIDTAITANHPLNQFWQQRLQSALEETNVAKSKILPQVAMGYTNQSFRMSPGDQARFNSVTVGLNIPLFRSGLKQKVKASQVNETVMQLEKEKAVFDLNLQIQKAWSSYQQTLDLYQHIQKLMLPNASKIAAMANASFKEGQISYIEWSNAMTQAQQIELQALESLELFNLNQSTLYYLLSK</sequence>
<name>A0A6G7NPW7_9BACT</name>
<keyword evidence="4" id="KW-0813">Transport</keyword>
<evidence type="ECO:0000256" key="4">
    <source>
        <dbReference type="ARBA" id="ARBA00022448"/>
    </source>
</evidence>
<organism evidence="10">
    <name type="scientific">uncultured Emticicia sp</name>
    <dbReference type="NCBI Taxonomy" id="443073"/>
    <lineage>
        <taxon>Bacteria</taxon>
        <taxon>Pseudomonadati</taxon>
        <taxon>Bacteroidota</taxon>
        <taxon>Cytophagia</taxon>
        <taxon>Cytophagales</taxon>
        <taxon>Leadbetterellaceae</taxon>
        <taxon>Emticicia</taxon>
        <taxon>environmental samples</taxon>
    </lineage>
</organism>
<feature type="transmembrane region" description="Helical" evidence="9">
    <location>
        <begin position="929"/>
        <end position="951"/>
    </location>
</feature>
<keyword evidence="5" id="KW-1003">Cell membrane</keyword>
<dbReference type="SUPFAM" id="SSF82693">
    <property type="entry name" value="Multidrug efflux transporter AcrB pore domain, PN1, PN2, PC1 and PC2 subdomains"/>
    <property type="match status" value="2"/>
</dbReference>
<feature type="transmembrane region" description="Helical" evidence="9">
    <location>
        <begin position="543"/>
        <end position="563"/>
    </location>
</feature>
<dbReference type="Gene3D" id="1.20.1600.10">
    <property type="entry name" value="Outer membrane efflux proteins (OEP)"/>
    <property type="match status" value="1"/>
</dbReference>
<feature type="transmembrane region" description="Helical" evidence="9">
    <location>
        <begin position="904"/>
        <end position="923"/>
    </location>
</feature>
<keyword evidence="7 9" id="KW-1133">Transmembrane helix</keyword>
<dbReference type="SUPFAM" id="SSF56954">
    <property type="entry name" value="Outer membrane efflux proteins (OEP)"/>
    <property type="match status" value="1"/>
</dbReference>
<feature type="transmembrane region" description="Helical" evidence="9">
    <location>
        <begin position="394"/>
        <end position="417"/>
    </location>
</feature>
<dbReference type="EMBL" id="MT023480">
    <property type="protein sequence ID" value="QIJ55706.1"/>
    <property type="molecule type" value="Genomic_DNA"/>
</dbReference>
<accession>A0A6G7NPW7</accession>
<feature type="transmembrane region" description="Helical" evidence="9">
    <location>
        <begin position="1008"/>
        <end position="1030"/>
    </location>
</feature>
<dbReference type="Pfam" id="PF00873">
    <property type="entry name" value="ACR_tran"/>
    <property type="match status" value="1"/>
</dbReference>
<dbReference type="Gene3D" id="3.30.70.1440">
    <property type="entry name" value="Multidrug efflux transporter AcrB pore domain"/>
    <property type="match status" value="1"/>
</dbReference>
<dbReference type="GO" id="GO:0005886">
    <property type="term" value="C:plasma membrane"/>
    <property type="evidence" value="ECO:0007669"/>
    <property type="project" value="UniProtKB-SubCell"/>
</dbReference>
<feature type="transmembrane region" description="Helical" evidence="9">
    <location>
        <begin position="342"/>
        <end position="361"/>
    </location>
</feature>
<comment type="subcellular location">
    <subcellularLocation>
        <location evidence="1">Cell membrane</location>
        <topology evidence="1">Multi-pass membrane protein</topology>
    </subcellularLocation>
</comment>
<feature type="transmembrane region" description="Helical" evidence="9">
    <location>
        <begin position="980"/>
        <end position="1002"/>
    </location>
</feature>
<dbReference type="InterPro" id="IPR003423">
    <property type="entry name" value="OMP_efflux"/>
</dbReference>
<protein>
    <submittedName>
        <fullName evidence="10">Cadmium transporter</fullName>
    </submittedName>
</protein>
<feature type="transmembrane region" description="Helical" evidence="9">
    <location>
        <begin position="878"/>
        <end position="897"/>
    </location>
</feature>
<dbReference type="Gene3D" id="3.30.2090.10">
    <property type="entry name" value="Multidrug efflux transporter AcrB TolC docking domain, DN and DC subdomains"/>
    <property type="match status" value="2"/>
</dbReference>
<keyword evidence="8 9" id="KW-0472">Membrane</keyword>
<dbReference type="PANTHER" id="PTHR32063">
    <property type="match status" value="1"/>
</dbReference>